<name>A0A0D7BCR3_9AGAR</name>
<evidence type="ECO:0000313" key="3">
    <source>
        <dbReference type="Proteomes" id="UP000054007"/>
    </source>
</evidence>
<feature type="compositionally biased region" description="Acidic residues" evidence="1">
    <location>
        <begin position="432"/>
        <end position="449"/>
    </location>
</feature>
<protein>
    <submittedName>
        <fullName evidence="2">Uncharacterized protein</fullName>
    </submittedName>
</protein>
<keyword evidence="3" id="KW-1185">Reference proteome</keyword>
<dbReference type="OrthoDB" id="3021784at2759"/>
<accession>A0A0D7BCR3</accession>
<feature type="non-terminal residue" evidence="2">
    <location>
        <position position="479"/>
    </location>
</feature>
<gene>
    <name evidence="2" type="ORF">CYLTODRAFT_490752</name>
</gene>
<feature type="region of interest" description="Disordered" evidence="1">
    <location>
        <begin position="425"/>
        <end position="449"/>
    </location>
</feature>
<dbReference type="AlphaFoldDB" id="A0A0D7BCR3"/>
<sequence length="479" mass="54373">MTSASEITLQLDNIIHQGEHGELTTSSCWTYLALREISSEVAVRHKETLSLIQRLHAQWSGRIALPFLWTVRDDAISKTYKYSRTLPGSFRTISLLAAPLLSEIEHLSDDDVLARQGYVDTPVPDFCLARYKLLREGTPRLKNSVQGDARHSADALARFLCCPPDDEKLITSALYGMLCGIPNCRMNTSPLAHFPPSFLPRAIPPASLEFCVIPESCHPAPHNLRRASLLGPTLTHPALLIAINTGSFSSCDDESSRLDEIARCLALHAEPNLRALRETWLIRHNYVSEGSPAPVPPLPKYAIVYGIAYDSEKVDLFAHFWSSTTESQTEMVSLHMDSFNFTVSTENLRERSLGRLRLAVALLTIQKQSYRIASLWEEFDFPCNVRDLSEELDDVLGGMERVLPNRCLSNRSDLSEEELWEIEGWPRRSDSDGEEDEDYEDEEDDDDDIDLLNFDQYRSLTTREFWLKQGEIERIEEWA</sequence>
<reference evidence="2 3" key="1">
    <citation type="journal article" date="2015" name="Fungal Genet. Biol.">
        <title>Evolution of novel wood decay mechanisms in Agaricales revealed by the genome sequences of Fistulina hepatica and Cylindrobasidium torrendii.</title>
        <authorList>
            <person name="Floudas D."/>
            <person name="Held B.W."/>
            <person name="Riley R."/>
            <person name="Nagy L.G."/>
            <person name="Koehler G."/>
            <person name="Ransdell A.S."/>
            <person name="Younus H."/>
            <person name="Chow J."/>
            <person name="Chiniquy J."/>
            <person name="Lipzen A."/>
            <person name="Tritt A."/>
            <person name="Sun H."/>
            <person name="Haridas S."/>
            <person name="LaButti K."/>
            <person name="Ohm R.A."/>
            <person name="Kues U."/>
            <person name="Blanchette R.A."/>
            <person name="Grigoriev I.V."/>
            <person name="Minto R.E."/>
            <person name="Hibbett D.S."/>
        </authorList>
    </citation>
    <scope>NUCLEOTIDE SEQUENCE [LARGE SCALE GENOMIC DNA]</scope>
    <source>
        <strain evidence="2 3">FP15055 ss-10</strain>
    </source>
</reference>
<organism evidence="2 3">
    <name type="scientific">Cylindrobasidium torrendii FP15055 ss-10</name>
    <dbReference type="NCBI Taxonomy" id="1314674"/>
    <lineage>
        <taxon>Eukaryota</taxon>
        <taxon>Fungi</taxon>
        <taxon>Dikarya</taxon>
        <taxon>Basidiomycota</taxon>
        <taxon>Agaricomycotina</taxon>
        <taxon>Agaricomycetes</taxon>
        <taxon>Agaricomycetidae</taxon>
        <taxon>Agaricales</taxon>
        <taxon>Marasmiineae</taxon>
        <taxon>Physalacriaceae</taxon>
        <taxon>Cylindrobasidium</taxon>
    </lineage>
</organism>
<evidence type="ECO:0000256" key="1">
    <source>
        <dbReference type="SAM" id="MobiDB-lite"/>
    </source>
</evidence>
<dbReference type="STRING" id="1314674.A0A0D7BCR3"/>
<evidence type="ECO:0000313" key="2">
    <source>
        <dbReference type="EMBL" id="KIY67326.1"/>
    </source>
</evidence>
<proteinExistence type="predicted"/>
<dbReference type="Proteomes" id="UP000054007">
    <property type="component" value="Unassembled WGS sequence"/>
</dbReference>
<dbReference type="EMBL" id="KN880529">
    <property type="protein sequence ID" value="KIY67326.1"/>
    <property type="molecule type" value="Genomic_DNA"/>
</dbReference>